<evidence type="ECO:0000256" key="2">
    <source>
        <dbReference type="ARBA" id="ARBA00022515"/>
    </source>
</evidence>
<dbReference type="GO" id="GO:0006269">
    <property type="term" value="P:DNA replication, synthesis of primer"/>
    <property type="evidence" value="ECO:0007669"/>
    <property type="project" value="UniProtKB-UniRule"/>
</dbReference>
<accession>I3YFY8</accession>
<comment type="function">
    <text evidence="12">RNA polymerase that catalyzes the synthesis of short RNA molecules used as primers for DNA polymerase during DNA replication.</text>
</comment>
<evidence type="ECO:0000256" key="6">
    <source>
        <dbReference type="ARBA" id="ARBA00022723"/>
    </source>
</evidence>
<feature type="domain" description="Toprim" evidence="14">
    <location>
        <begin position="256"/>
        <end position="338"/>
    </location>
</feature>
<dbReference type="GO" id="GO:1990077">
    <property type="term" value="C:primosome complex"/>
    <property type="evidence" value="ECO:0007669"/>
    <property type="project" value="UniProtKB-KW"/>
</dbReference>
<evidence type="ECO:0000256" key="1">
    <source>
        <dbReference type="ARBA" id="ARBA00022478"/>
    </source>
</evidence>
<dbReference type="PANTHER" id="PTHR30313:SF2">
    <property type="entry name" value="DNA PRIMASE"/>
    <property type="match status" value="1"/>
</dbReference>
<dbReference type="Gene3D" id="1.20.50.20">
    <property type="entry name" value="DnaG, RNA polymerase domain, helical bundle"/>
    <property type="match status" value="1"/>
</dbReference>
<dbReference type="SUPFAM" id="SSF56731">
    <property type="entry name" value="DNA primase core"/>
    <property type="match status" value="1"/>
</dbReference>
<dbReference type="RefSeq" id="WP_014780291.1">
    <property type="nucleotide sequence ID" value="NC_018012.1"/>
</dbReference>
<dbReference type="SUPFAM" id="SSF117023">
    <property type="entry name" value="DNA primase DnaG, C-terminal domain"/>
    <property type="match status" value="1"/>
</dbReference>
<dbReference type="GO" id="GO:0005737">
    <property type="term" value="C:cytoplasm"/>
    <property type="evidence" value="ECO:0007669"/>
    <property type="project" value="TreeGrafter"/>
</dbReference>
<dbReference type="InterPro" id="IPR016136">
    <property type="entry name" value="DNA_helicase_N/primase_C"/>
</dbReference>
<dbReference type="Pfam" id="PF13155">
    <property type="entry name" value="Toprim_2"/>
    <property type="match status" value="1"/>
</dbReference>
<evidence type="ECO:0000256" key="9">
    <source>
        <dbReference type="ARBA" id="ARBA00022842"/>
    </source>
</evidence>
<organism evidence="15 16">
    <name type="scientific">Thiocystis violascens (strain ATCC 17096 / DSM 198 / 6111)</name>
    <name type="common">Chromatium violascens</name>
    <dbReference type="NCBI Taxonomy" id="765911"/>
    <lineage>
        <taxon>Bacteria</taxon>
        <taxon>Pseudomonadati</taxon>
        <taxon>Pseudomonadota</taxon>
        <taxon>Gammaproteobacteria</taxon>
        <taxon>Chromatiales</taxon>
        <taxon>Chromatiaceae</taxon>
        <taxon>Thiocystis</taxon>
    </lineage>
</organism>
<evidence type="ECO:0000256" key="3">
    <source>
        <dbReference type="ARBA" id="ARBA00022679"/>
    </source>
</evidence>
<dbReference type="AlphaFoldDB" id="I3YFY8"/>
<dbReference type="Pfam" id="PF08278">
    <property type="entry name" value="DnaG_DnaB_bind"/>
    <property type="match status" value="1"/>
</dbReference>
<keyword evidence="2 12" id="KW-0639">Primosome</keyword>
<dbReference type="Gene3D" id="3.90.580.10">
    <property type="entry name" value="Zinc finger, CHC2-type domain"/>
    <property type="match status" value="1"/>
</dbReference>
<proteinExistence type="inferred from homology"/>
<evidence type="ECO:0000313" key="15">
    <source>
        <dbReference type="EMBL" id="AFL75906.1"/>
    </source>
</evidence>
<dbReference type="Proteomes" id="UP000006062">
    <property type="component" value="Chromosome"/>
</dbReference>
<evidence type="ECO:0000256" key="11">
    <source>
        <dbReference type="ARBA" id="ARBA00023163"/>
    </source>
</evidence>
<protein>
    <recommendedName>
        <fullName evidence="12">DNA primase</fullName>
        <ecNumber evidence="12">2.7.7.101</ecNumber>
    </recommendedName>
</protein>
<dbReference type="EMBL" id="CP003154">
    <property type="protein sequence ID" value="AFL75906.1"/>
    <property type="molecule type" value="Genomic_DNA"/>
</dbReference>
<dbReference type="Pfam" id="PF10410">
    <property type="entry name" value="DnaB_bind"/>
    <property type="match status" value="1"/>
</dbReference>
<evidence type="ECO:0000256" key="4">
    <source>
        <dbReference type="ARBA" id="ARBA00022695"/>
    </source>
</evidence>
<dbReference type="InterPro" id="IPR006295">
    <property type="entry name" value="DNA_primase_DnaG"/>
</dbReference>
<dbReference type="EC" id="2.7.7.101" evidence="12"/>
<dbReference type="InterPro" id="IPR019475">
    <property type="entry name" value="DNA_primase_DnaB-bd"/>
</dbReference>
<dbReference type="Pfam" id="PF01807">
    <property type="entry name" value="Zn_ribbon_DnaG"/>
    <property type="match status" value="1"/>
</dbReference>
<feature type="region of interest" description="Disordered" evidence="13">
    <location>
        <begin position="548"/>
        <end position="582"/>
    </location>
</feature>
<evidence type="ECO:0000256" key="8">
    <source>
        <dbReference type="ARBA" id="ARBA00022833"/>
    </source>
</evidence>
<comment type="cofactor">
    <cofactor evidence="12">
        <name>Zn(2+)</name>
        <dbReference type="ChEBI" id="CHEBI:29105"/>
    </cofactor>
    <text evidence="12">Binds 1 zinc ion per monomer.</text>
</comment>
<keyword evidence="5 12" id="KW-0235">DNA replication</keyword>
<evidence type="ECO:0000256" key="5">
    <source>
        <dbReference type="ARBA" id="ARBA00022705"/>
    </source>
</evidence>
<dbReference type="SMART" id="SM00493">
    <property type="entry name" value="TOPRIM"/>
    <property type="match status" value="1"/>
</dbReference>
<dbReference type="NCBIfam" id="TIGR01391">
    <property type="entry name" value="dnaG"/>
    <property type="match status" value="1"/>
</dbReference>
<evidence type="ECO:0000313" key="16">
    <source>
        <dbReference type="Proteomes" id="UP000006062"/>
    </source>
</evidence>
<dbReference type="InterPro" id="IPR006171">
    <property type="entry name" value="TOPRIM_dom"/>
</dbReference>
<evidence type="ECO:0000256" key="12">
    <source>
        <dbReference type="HAMAP-Rule" id="MF_00974"/>
    </source>
</evidence>
<evidence type="ECO:0000259" key="14">
    <source>
        <dbReference type="PROSITE" id="PS50880"/>
    </source>
</evidence>
<feature type="compositionally biased region" description="Basic and acidic residues" evidence="13">
    <location>
        <begin position="562"/>
        <end position="582"/>
    </location>
</feature>
<dbReference type="Gene3D" id="3.90.980.10">
    <property type="entry name" value="DNA primase, catalytic core, N-terminal domain"/>
    <property type="match status" value="1"/>
</dbReference>
<sequence>MAGRIPPEFIDDLLARTDIVDLIGSRIQLRKAGKDYQSRCPFHDEKTPSFTVSADKQFYHCFGCGAHGSAIGFLMEYDHLPFREAIEELAQRAGLEVPSSGDAVPAAPDQTPLFNLLEQAAILYRQQLREHAEASRAVDYLKGRGLTGEIAARYDLGFAPPGYDFLLSRLGAGAIERERLMTCGLIAEQDGRRYDRFRDRIMFPIRDRRGRVIGFGGRLLGEGKPKYLNSPETPVFHKGRELYGLFEAQQANRKLTSLLVVEGYLDVIALAQFGIGNAVATLGTATTPEHLQLLLRTVPELIFCFDGDRAGRAAAWKALETALPLVTGHQSIRFLFLPEGDDPDTLVRREGADGFAARLEKAFPLSEFLIDHLSEQAEMTSLDGRARLAQLARPLVERLPKGIYRDLLNKRLAELAGLADPSAARPTRARRRSHQPGQPGRLSLVAQAIALLLDYPELAAEAARADDDWRRTQSPGTDILAQLLETLAANPDMNKAILLERWREHPHFGYLQRLSVDPFLRDVAQGDVAAEFVGALSRLTEEVRRAERHRPFNQRSTADWSEEVRARAEHDAKLARVRRDET</sequence>
<evidence type="ECO:0000256" key="10">
    <source>
        <dbReference type="ARBA" id="ARBA00023125"/>
    </source>
</evidence>
<comment type="subunit">
    <text evidence="12">Monomer. Interacts with DnaB.</text>
</comment>
<dbReference type="InterPro" id="IPR037068">
    <property type="entry name" value="DNA_primase_core_N_sf"/>
</dbReference>
<keyword evidence="16" id="KW-1185">Reference proteome</keyword>
<dbReference type="PROSITE" id="PS50880">
    <property type="entry name" value="TOPRIM"/>
    <property type="match status" value="1"/>
</dbReference>
<dbReference type="InterPro" id="IPR013264">
    <property type="entry name" value="DNAG_N"/>
</dbReference>
<dbReference type="PANTHER" id="PTHR30313">
    <property type="entry name" value="DNA PRIMASE"/>
    <property type="match status" value="1"/>
</dbReference>
<keyword evidence="7 12" id="KW-0863">Zinc-finger</keyword>
<keyword evidence="1 12" id="KW-0240">DNA-directed RNA polymerase</keyword>
<evidence type="ECO:0000256" key="13">
    <source>
        <dbReference type="SAM" id="MobiDB-lite"/>
    </source>
</evidence>
<dbReference type="HOGENOM" id="CLU_013501_5_1_6"/>
<keyword evidence="3 12" id="KW-0808">Transferase</keyword>
<keyword evidence="8 12" id="KW-0862">Zinc</keyword>
<gene>
    <name evidence="12" type="primary">dnaG</name>
    <name evidence="15" type="ordered locus">Thivi_4083</name>
</gene>
<dbReference type="GO" id="GO:0000428">
    <property type="term" value="C:DNA-directed RNA polymerase complex"/>
    <property type="evidence" value="ECO:0007669"/>
    <property type="project" value="UniProtKB-KW"/>
</dbReference>
<dbReference type="FunFam" id="3.40.1360.10:FF:000002">
    <property type="entry name" value="DNA primase"/>
    <property type="match status" value="1"/>
</dbReference>
<dbReference type="GO" id="GO:0003899">
    <property type="term" value="F:DNA-directed RNA polymerase activity"/>
    <property type="evidence" value="ECO:0007669"/>
    <property type="project" value="UniProtKB-UniRule"/>
</dbReference>
<dbReference type="OrthoDB" id="9803773at2"/>
<keyword evidence="9" id="KW-0460">Magnesium</keyword>
<dbReference type="InterPro" id="IPR030846">
    <property type="entry name" value="DnaG_bac"/>
</dbReference>
<dbReference type="HAMAP" id="MF_00974">
    <property type="entry name" value="DNA_primase_DnaG"/>
    <property type="match status" value="1"/>
</dbReference>
<dbReference type="SMART" id="SM00400">
    <property type="entry name" value="ZnF_CHCC"/>
    <property type="match status" value="1"/>
</dbReference>
<comment type="domain">
    <text evidence="12">Contains an N-terminal zinc-binding domain, a central core domain that contains the primase activity, and a C-terminal DnaB-binding domain.</text>
</comment>
<keyword evidence="4 12" id="KW-0548">Nucleotidyltransferase</keyword>
<name>I3YFY8_THIV6</name>
<evidence type="ECO:0000256" key="7">
    <source>
        <dbReference type="ARBA" id="ARBA00022771"/>
    </source>
</evidence>
<comment type="similarity">
    <text evidence="12">Belongs to the DnaG primase family.</text>
</comment>
<dbReference type="InterPro" id="IPR002694">
    <property type="entry name" value="Znf_CHC2"/>
</dbReference>
<comment type="catalytic activity">
    <reaction evidence="12">
        <text>ssDNA + n NTP = ssDNA/pppN(pN)n-1 hybrid + (n-1) diphosphate.</text>
        <dbReference type="EC" id="2.7.7.101"/>
    </reaction>
</comment>
<dbReference type="Pfam" id="PF08275">
    <property type="entry name" value="DNAG_N"/>
    <property type="match status" value="1"/>
</dbReference>
<dbReference type="GO" id="GO:0008270">
    <property type="term" value="F:zinc ion binding"/>
    <property type="evidence" value="ECO:0007669"/>
    <property type="project" value="UniProtKB-UniRule"/>
</dbReference>
<feature type="zinc finger region" description="CHC2-type" evidence="12">
    <location>
        <begin position="40"/>
        <end position="64"/>
    </location>
</feature>
<dbReference type="GO" id="GO:0003677">
    <property type="term" value="F:DNA binding"/>
    <property type="evidence" value="ECO:0007669"/>
    <property type="project" value="UniProtKB-KW"/>
</dbReference>
<dbReference type="Gene3D" id="3.40.1360.10">
    <property type="match status" value="1"/>
</dbReference>
<dbReference type="InterPro" id="IPR036977">
    <property type="entry name" value="DNA_primase_Znf_CHC2"/>
</dbReference>
<dbReference type="Gene3D" id="1.10.860.10">
    <property type="entry name" value="DNAb Helicase, Chain A"/>
    <property type="match status" value="1"/>
</dbReference>
<dbReference type="InterPro" id="IPR034151">
    <property type="entry name" value="TOPRIM_DnaG_bac"/>
</dbReference>
<keyword evidence="11 12" id="KW-0804">Transcription</keyword>
<reference evidence="15 16" key="1">
    <citation type="submission" date="2012-06" db="EMBL/GenBank/DDBJ databases">
        <title>Complete sequence of Thiocystis violascens DSM 198.</title>
        <authorList>
            <consortium name="US DOE Joint Genome Institute"/>
            <person name="Lucas S."/>
            <person name="Han J."/>
            <person name="Lapidus A."/>
            <person name="Cheng J.-F."/>
            <person name="Goodwin L."/>
            <person name="Pitluck S."/>
            <person name="Peters L."/>
            <person name="Ovchinnikova G."/>
            <person name="Teshima H."/>
            <person name="Detter J.C."/>
            <person name="Han C."/>
            <person name="Tapia R."/>
            <person name="Land M."/>
            <person name="Hauser L."/>
            <person name="Kyrpides N."/>
            <person name="Ivanova N."/>
            <person name="Pagani I."/>
            <person name="Vogl K."/>
            <person name="Liu Z."/>
            <person name="Frigaard N.-U."/>
            <person name="Bryant D."/>
            <person name="Woyke T."/>
        </authorList>
    </citation>
    <scope>NUCLEOTIDE SEQUENCE [LARGE SCALE GENOMIC DNA]</scope>
    <source>
        <strain evidence="16">ATCC 17096 / DSM 198 / 6111</strain>
    </source>
</reference>
<dbReference type="InterPro" id="IPR013173">
    <property type="entry name" value="DNA_primase_DnaG_DnaB-bd_dom"/>
</dbReference>
<dbReference type="FunFam" id="3.90.580.10:FF:000001">
    <property type="entry name" value="DNA primase"/>
    <property type="match status" value="1"/>
</dbReference>
<keyword evidence="10 12" id="KW-0238">DNA-binding</keyword>
<dbReference type="KEGG" id="tvi:Thivi_4083"/>
<dbReference type="CDD" id="cd03364">
    <property type="entry name" value="TOPRIM_DnaG_primases"/>
    <property type="match status" value="1"/>
</dbReference>
<keyword evidence="6 12" id="KW-0479">Metal-binding</keyword>
<dbReference type="InterPro" id="IPR050219">
    <property type="entry name" value="DnaG_primase"/>
</dbReference>
<dbReference type="STRING" id="765911.Thivi_4083"/>
<dbReference type="eggNOG" id="COG0358">
    <property type="taxonomic scope" value="Bacteria"/>
</dbReference>
<dbReference type="FunFam" id="3.90.980.10:FF:000001">
    <property type="entry name" value="DNA primase"/>
    <property type="match status" value="1"/>
</dbReference>
<dbReference type="SUPFAM" id="SSF57783">
    <property type="entry name" value="Zinc beta-ribbon"/>
    <property type="match status" value="1"/>
</dbReference>